<feature type="non-terminal residue" evidence="1">
    <location>
        <position position="209"/>
    </location>
</feature>
<comment type="caution">
    <text evidence="1">The sequence shown here is derived from an EMBL/GenBank/DDBJ whole genome shotgun (WGS) entry which is preliminary data.</text>
</comment>
<organism evidence="1 2">
    <name type="scientific">Racocetra persica</name>
    <dbReference type="NCBI Taxonomy" id="160502"/>
    <lineage>
        <taxon>Eukaryota</taxon>
        <taxon>Fungi</taxon>
        <taxon>Fungi incertae sedis</taxon>
        <taxon>Mucoromycota</taxon>
        <taxon>Glomeromycotina</taxon>
        <taxon>Glomeromycetes</taxon>
        <taxon>Diversisporales</taxon>
        <taxon>Gigasporaceae</taxon>
        <taxon>Racocetra</taxon>
    </lineage>
</organism>
<proteinExistence type="predicted"/>
<sequence length="209" mass="24282">MQFEQNMNDIVKVLSREIWNLNLKPNDLILSGILDTEEIRERNPGFLQMLHDTNMLNSFEEIITRLLLPGKLSSFVRNYLCEKEMKISNNEYRSLYISMRTFIDSMDHAMSHISANRNNANSDGPIKKADMFDMLNSSDKEFCIVDKDNKDKSNYKKDDSSSEEIEESCSRKEEWTEDENYDSLDIISGKISSNSDDNDEDSENRDSSE</sequence>
<dbReference type="EMBL" id="CAJVQC010068456">
    <property type="protein sequence ID" value="CAG8808120.1"/>
    <property type="molecule type" value="Genomic_DNA"/>
</dbReference>
<gene>
    <name evidence="1" type="ORF">RPERSI_LOCUS22546</name>
</gene>
<protein>
    <submittedName>
        <fullName evidence="1">14787_t:CDS:1</fullName>
    </submittedName>
</protein>
<accession>A0ACA9RRZ2</accession>
<reference evidence="1" key="1">
    <citation type="submission" date="2021-06" db="EMBL/GenBank/DDBJ databases">
        <authorList>
            <person name="Kallberg Y."/>
            <person name="Tangrot J."/>
            <person name="Rosling A."/>
        </authorList>
    </citation>
    <scope>NUCLEOTIDE SEQUENCE</scope>
    <source>
        <strain evidence="1">MA461A</strain>
    </source>
</reference>
<name>A0ACA9RRZ2_9GLOM</name>
<keyword evidence="2" id="KW-1185">Reference proteome</keyword>
<evidence type="ECO:0000313" key="2">
    <source>
        <dbReference type="Proteomes" id="UP000789920"/>
    </source>
</evidence>
<dbReference type="Proteomes" id="UP000789920">
    <property type="component" value="Unassembled WGS sequence"/>
</dbReference>
<evidence type="ECO:0000313" key="1">
    <source>
        <dbReference type="EMBL" id="CAG8808120.1"/>
    </source>
</evidence>